<evidence type="ECO:0000256" key="1">
    <source>
        <dbReference type="SAM" id="MobiDB-lite"/>
    </source>
</evidence>
<dbReference type="EMBL" id="JANPWB010000004">
    <property type="protein sequence ID" value="KAJ1194919.1"/>
    <property type="molecule type" value="Genomic_DNA"/>
</dbReference>
<protein>
    <submittedName>
        <fullName evidence="2">Uncharacterized protein</fullName>
    </submittedName>
</protein>
<name>A0AAV7V409_PLEWA</name>
<feature type="region of interest" description="Disordered" evidence="1">
    <location>
        <begin position="1"/>
        <end position="77"/>
    </location>
</feature>
<feature type="compositionally biased region" description="Basic and acidic residues" evidence="1">
    <location>
        <begin position="1"/>
        <end position="10"/>
    </location>
</feature>
<dbReference type="Proteomes" id="UP001066276">
    <property type="component" value="Chromosome 2_2"/>
</dbReference>
<dbReference type="AlphaFoldDB" id="A0AAV7V409"/>
<feature type="compositionally biased region" description="Basic and acidic residues" evidence="1">
    <location>
        <begin position="20"/>
        <end position="31"/>
    </location>
</feature>
<keyword evidence="3" id="KW-1185">Reference proteome</keyword>
<evidence type="ECO:0000313" key="3">
    <source>
        <dbReference type="Proteomes" id="UP001066276"/>
    </source>
</evidence>
<proteinExistence type="predicted"/>
<gene>
    <name evidence="2" type="ORF">NDU88_004204</name>
</gene>
<sequence>MDSDGGRQETLETLMPGGSRHTEVASTERARSGAARRQSVVGSKAAVVSQGEAELTPSTPTPALQRLPGPAQRRLQI</sequence>
<reference evidence="2" key="1">
    <citation type="journal article" date="2022" name="bioRxiv">
        <title>Sequencing and chromosome-scale assembly of the giantPleurodeles waltlgenome.</title>
        <authorList>
            <person name="Brown T."/>
            <person name="Elewa A."/>
            <person name="Iarovenko S."/>
            <person name="Subramanian E."/>
            <person name="Araus A.J."/>
            <person name="Petzold A."/>
            <person name="Susuki M."/>
            <person name="Suzuki K.-i.T."/>
            <person name="Hayashi T."/>
            <person name="Toyoda A."/>
            <person name="Oliveira C."/>
            <person name="Osipova E."/>
            <person name="Leigh N.D."/>
            <person name="Simon A."/>
            <person name="Yun M.H."/>
        </authorList>
    </citation>
    <scope>NUCLEOTIDE SEQUENCE</scope>
    <source>
        <strain evidence="2">20211129_DDA</strain>
        <tissue evidence="2">Liver</tissue>
    </source>
</reference>
<organism evidence="2 3">
    <name type="scientific">Pleurodeles waltl</name>
    <name type="common">Iberian ribbed newt</name>
    <dbReference type="NCBI Taxonomy" id="8319"/>
    <lineage>
        <taxon>Eukaryota</taxon>
        <taxon>Metazoa</taxon>
        <taxon>Chordata</taxon>
        <taxon>Craniata</taxon>
        <taxon>Vertebrata</taxon>
        <taxon>Euteleostomi</taxon>
        <taxon>Amphibia</taxon>
        <taxon>Batrachia</taxon>
        <taxon>Caudata</taxon>
        <taxon>Salamandroidea</taxon>
        <taxon>Salamandridae</taxon>
        <taxon>Pleurodelinae</taxon>
        <taxon>Pleurodeles</taxon>
    </lineage>
</organism>
<comment type="caution">
    <text evidence="2">The sequence shown here is derived from an EMBL/GenBank/DDBJ whole genome shotgun (WGS) entry which is preliminary data.</text>
</comment>
<evidence type="ECO:0000313" key="2">
    <source>
        <dbReference type="EMBL" id="KAJ1194919.1"/>
    </source>
</evidence>
<accession>A0AAV7V409</accession>